<dbReference type="AlphaFoldDB" id="A0A1X6WZT6"/>
<comment type="subunit">
    <text evidence="8">Homodimer.</text>
</comment>
<feature type="active site" description="Proton acceptor" evidence="8">
    <location>
        <position position="238"/>
    </location>
</feature>
<dbReference type="PANTHER" id="PTHR31689:SF0">
    <property type="entry name" value="DIAMINOPIMELATE EPIMERASE"/>
    <property type="match status" value="1"/>
</dbReference>
<feature type="binding site" evidence="8">
    <location>
        <position position="211"/>
    </location>
    <ligand>
        <name>substrate</name>
    </ligand>
</feature>
<evidence type="ECO:0000256" key="10">
    <source>
        <dbReference type="SAM" id="MobiDB-lite"/>
    </source>
</evidence>
<organism evidence="11 12">
    <name type="scientific">Brachybacterium nesterenkovii</name>
    <dbReference type="NCBI Taxonomy" id="47847"/>
    <lineage>
        <taxon>Bacteria</taxon>
        <taxon>Bacillati</taxon>
        <taxon>Actinomycetota</taxon>
        <taxon>Actinomycetes</taxon>
        <taxon>Micrococcales</taxon>
        <taxon>Dermabacteraceae</taxon>
        <taxon>Brachybacterium</taxon>
    </lineage>
</organism>
<feature type="active site" description="Proton donor" evidence="8">
    <location>
        <position position="98"/>
    </location>
</feature>
<keyword evidence="6 8" id="KW-0413">Isomerase</keyword>
<dbReference type="RefSeq" id="WP_087103876.1">
    <property type="nucleotide sequence ID" value="NZ_FWFG01000061.1"/>
</dbReference>
<feature type="site" description="Could be important to modulate the pK values of the two catalytic cysteine residues" evidence="8">
    <location>
        <position position="229"/>
    </location>
</feature>
<evidence type="ECO:0000313" key="12">
    <source>
        <dbReference type="Proteomes" id="UP000195981"/>
    </source>
</evidence>
<evidence type="ECO:0000256" key="2">
    <source>
        <dbReference type="ARBA" id="ARBA00010219"/>
    </source>
</evidence>
<accession>A0A1X6WZT6</accession>
<dbReference type="InterPro" id="IPR018510">
    <property type="entry name" value="DAP_epimerase_AS"/>
</dbReference>
<evidence type="ECO:0000256" key="3">
    <source>
        <dbReference type="ARBA" id="ARBA00013080"/>
    </source>
</evidence>
<dbReference type="EC" id="5.1.1.7" evidence="3 8"/>
<dbReference type="PROSITE" id="PS01326">
    <property type="entry name" value="DAP_EPIMERASE"/>
    <property type="match status" value="1"/>
</dbReference>
<evidence type="ECO:0000256" key="1">
    <source>
        <dbReference type="ARBA" id="ARBA00005196"/>
    </source>
</evidence>
<dbReference type="GO" id="GO:0008837">
    <property type="term" value="F:diaminopimelate epimerase activity"/>
    <property type="evidence" value="ECO:0007669"/>
    <property type="project" value="UniProtKB-UniRule"/>
</dbReference>
<reference evidence="11 12" key="1">
    <citation type="submission" date="2017-02" db="EMBL/GenBank/DDBJ databases">
        <authorList>
            <person name="Peterson S.W."/>
        </authorList>
    </citation>
    <scope>NUCLEOTIDE SEQUENCE [LARGE SCALE GENOMIC DNA]</scope>
    <source>
        <strain evidence="11 12">CIP104813</strain>
    </source>
</reference>
<feature type="binding site" evidence="8">
    <location>
        <position position="29"/>
    </location>
    <ligand>
        <name>substrate</name>
    </ligand>
</feature>
<dbReference type="GO" id="GO:0005829">
    <property type="term" value="C:cytosol"/>
    <property type="evidence" value="ECO:0007669"/>
    <property type="project" value="TreeGrafter"/>
</dbReference>
<comment type="pathway">
    <text evidence="1 8">Amino-acid biosynthesis; L-lysine biosynthesis via DAP pathway; DL-2,6-diaminopimelate from LL-2,6-diaminopimelate: step 1/1.</text>
</comment>
<sequence length="296" mass="30958">MAPLDSAPTPPAPAPGSPLRFAKGHGARNDFVILQDPDGAADITPELVQRLTERTAGLGADGLIRVVRTRAAGVDAPADAPEWFMDYRNADGSIAEMCGNGVRVFAAELRRTGLVGADRFDIWTRAGVRTVEILSPPEAGDGTWQVRVGMGPGRLTGEARTVTVAGRELAATEVDMGNPHTVAFLPEDAALEDVDLTRRPALAPEPPHGTNVELVVARGERHVAMRVHERGVGETLACGTGACAVAVAAALRAGDESRRPWRVDLPGGTLTIGWTPEGDVTLAGPAQIVAEGTLLV</sequence>
<dbReference type="EMBL" id="FWFG01000061">
    <property type="protein sequence ID" value="SLM91575.1"/>
    <property type="molecule type" value="Genomic_DNA"/>
</dbReference>
<dbReference type="Proteomes" id="UP000195981">
    <property type="component" value="Unassembled WGS sequence"/>
</dbReference>
<dbReference type="InterPro" id="IPR001653">
    <property type="entry name" value="DAP_epimerase_DapF"/>
</dbReference>
<dbReference type="Gene3D" id="3.10.310.10">
    <property type="entry name" value="Diaminopimelate Epimerase, Chain A, domain 1"/>
    <property type="match status" value="2"/>
</dbReference>
<keyword evidence="12" id="KW-1185">Reference proteome</keyword>
<dbReference type="GO" id="GO:0009089">
    <property type="term" value="P:lysine biosynthetic process via diaminopimelate"/>
    <property type="evidence" value="ECO:0007669"/>
    <property type="project" value="UniProtKB-UniRule"/>
</dbReference>
<evidence type="ECO:0000256" key="5">
    <source>
        <dbReference type="ARBA" id="ARBA00023154"/>
    </source>
</evidence>
<name>A0A1X6WZT6_9MICO</name>
<feature type="binding site" evidence="8">
    <location>
        <begin position="99"/>
        <end position="100"/>
    </location>
    <ligand>
        <name>substrate</name>
    </ligand>
</feature>
<dbReference type="PANTHER" id="PTHR31689">
    <property type="entry name" value="DIAMINOPIMELATE EPIMERASE, CHLOROPLASTIC"/>
    <property type="match status" value="1"/>
</dbReference>
<evidence type="ECO:0000256" key="6">
    <source>
        <dbReference type="ARBA" id="ARBA00023235"/>
    </source>
</evidence>
<feature type="active site" evidence="9">
    <location>
        <position position="98"/>
    </location>
</feature>
<feature type="binding site" evidence="8">
    <location>
        <begin position="229"/>
        <end position="230"/>
    </location>
    <ligand>
        <name>substrate</name>
    </ligand>
</feature>
<feature type="binding site" evidence="8">
    <location>
        <begin position="239"/>
        <end position="240"/>
    </location>
    <ligand>
        <name>substrate</name>
    </ligand>
</feature>
<evidence type="ECO:0000256" key="9">
    <source>
        <dbReference type="PROSITE-ProRule" id="PRU10125"/>
    </source>
</evidence>
<feature type="binding site" evidence="8">
    <location>
        <position position="178"/>
    </location>
    <ligand>
        <name>substrate</name>
    </ligand>
</feature>
<gene>
    <name evidence="8" type="primary">dapF</name>
    <name evidence="11" type="ORF">FM110_06755</name>
</gene>
<evidence type="ECO:0000313" key="11">
    <source>
        <dbReference type="EMBL" id="SLM91575.1"/>
    </source>
</evidence>
<dbReference type="SUPFAM" id="SSF54506">
    <property type="entry name" value="Diaminopimelate epimerase-like"/>
    <property type="match status" value="2"/>
</dbReference>
<comment type="caution">
    <text evidence="8">Lacks conserved residue(s) required for the propagation of feature annotation.</text>
</comment>
<comment type="function">
    <text evidence="8">Catalyzes the stereoinversion of LL-2,6-diaminopimelate (L,L-DAP) to meso-diaminopimelate (meso-DAP), a precursor of L-lysine and an essential component of the bacterial peptidoglycan.</text>
</comment>
<evidence type="ECO:0000256" key="8">
    <source>
        <dbReference type="HAMAP-Rule" id="MF_00197"/>
    </source>
</evidence>
<protein>
    <recommendedName>
        <fullName evidence="3 8">Diaminopimelate epimerase</fullName>
        <shortName evidence="8">DAP epimerase</shortName>
        <ecNumber evidence="3 8">5.1.1.7</ecNumber>
    </recommendedName>
    <alternativeName>
        <fullName evidence="8">PLP-independent amino acid racemase</fullName>
    </alternativeName>
</protein>
<dbReference type="OrthoDB" id="9805408at2"/>
<dbReference type="Pfam" id="PF01678">
    <property type="entry name" value="DAP_epimerase"/>
    <property type="match status" value="2"/>
</dbReference>
<dbReference type="UniPathway" id="UPA00034">
    <property type="reaction ID" value="UER00025"/>
</dbReference>
<dbReference type="HAMAP" id="MF_00197">
    <property type="entry name" value="DAP_epimerase"/>
    <property type="match status" value="1"/>
</dbReference>
<proteinExistence type="inferred from homology"/>
<feature type="binding site" evidence="8">
    <location>
        <position position="89"/>
    </location>
    <ligand>
        <name>substrate</name>
    </ligand>
</feature>
<keyword evidence="5 8" id="KW-0457">Lysine biosynthesis</keyword>
<evidence type="ECO:0000256" key="7">
    <source>
        <dbReference type="ARBA" id="ARBA00051712"/>
    </source>
</evidence>
<comment type="catalytic activity">
    <reaction evidence="7 8">
        <text>(2S,6S)-2,6-diaminopimelate = meso-2,6-diaminopimelate</text>
        <dbReference type="Rhea" id="RHEA:15393"/>
        <dbReference type="ChEBI" id="CHEBI:57609"/>
        <dbReference type="ChEBI" id="CHEBI:57791"/>
        <dbReference type="EC" id="5.1.1.7"/>
    </reaction>
</comment>
<feature type="site" description="Could be important to modulate the pK values of the two catalytic cysteine residues" evidence="8">
    <location>
        <position position="180"/>
    </location>
</feature>
<evidence type="ECO:0000256" key="4">
    <source>
        <dbReference type="ARBA" id="ARBA00022605"/>
    </source>
</evidence>
<keyword evidence="4 8" id="KW-0028">Amino-acid biosynthesis</keyword>
<comment type="subcellular location">
    <subcellularLocation>
        <location evidence="8">Cytoplasm</location>
    </subcellularLocation>
</comment>
<dbReference type="NCBIfam" id="TIGR00652">
    <property type="entry name" value="DapF"/>
    <property type="match status" value="1"/>
</dbReference>
<feature type="region of interest" description="Disordered" evidence="10">
    <location>
        <begin position="1"/>
        <end position="21"/>
    </location>
</feature>
<keyword evidence="8" id="KW-0963">Cytoplasm</keyword>
<comment type="similarity">
    <text evidence="2 8">Belongs to the diaminopimelate epimerase family.</text>
</comment>